<dbReference type="PANTHER" id="PTHR11102:SF160">
    <property type="entry name" value="ERAD-ASSOCIATED E3 UBIQUITIN-PROTEIN LIGASE COMPONENT HRD3"/>
    <property type="match status" value="1"/>
</dbReference>
<dbReference type="GO" id="GO:0005524">
    <property type="term" value="F:ATP binding"/>
    <property type="evidence" value="ECO:0007669"/>
    <property type="project" value="InterPro"/>
</dbReference>
<dbReference type="InterPro" id="IPR000719">
    <property type="entry name" value="Prot_kinase_dom"/>
</dbReference>
<feature type="compositionally biased region" description="Low complexity" evidence="2">
    <location>
        <begin position="375"/>
        <end position="396"/>
    </location>
</feature>
<dbReference type="Pfam" id="PF08238">
    <property type="entry name" value="Sel1"/>
    <property type="match status" value="7"/>
</dbReference>
<dbReference type="Pfam" id="PF00069">
    <property type="entry name" value="Pkinase"/>
    <property type="match status" value="1"/>
</dbReference>
<dbReference type="InterPro" id="IPR011009">
    <property type="entry name" value="Kinase-like_dom_sf"/>
</dbReference>
<dbReference type="InterPro" id="IPR006597">
    <property type="entry name" value="Sel1-like"/>
</dbReference>
<evidence type="ECO:0000259" key="3">
    <source>
        <dbReference type="PROSITE" id="PS50011"/>
    </source>
</evidence>
<accession>A0A1J4K9J2</accession>
<comment type="caution">
    <text evidence="4">The sequence shown here is derived from an EMBL/GenBank/DDBJ whole genome shotgun (WGS) entry which is preliminary data.</text>
</comment>
<comment type="similarity">
    <text evidence="1">Belongs to the sel-1 family.</text>
</comment>
<dbReference type="GO" id="GO:0004672">
    <property type="term" value="F:protein kinase activity"/>
    <property type="evidence" value="ECO:0007669"/>
    <property type="project" value="InterPro"/>
</dbReference>
<keyword evidence="5" id="KW-1185">Reference proteome</keyword>
<dbReference type="SUPFAM" id="SSF56112">
    <property type="entry name" value="Protein kinase-like (PK-like)"/>
    <property type="match status" value="1"/>
</dbReference>
<dbReference type="RefSeq" id="XP_068361035.1">
    <property type="nucleotide sequence ID" value="XM_068492228.1"/>
</dbReference>
<evidence type="ECO:0000256" key="1">
    <source>
        <dbReference type="ARBA" id="ARBA00038101"/>
    </source>
</evidence>
<dbReference type="Proteomes" id="UP000179807">
    <property type="component" value="Unassembled WGS sequence"/>
</dbReference>
<feature type="region of interest" description="Disordered" evidence="2">
    <location>
        <begin position="375"/>
        <end position="441"/>
    </location>
</feature>
<gene>
    <name evidence="4" type="ORF">TRFO_05001</name>
</gene>
<dbReference type="GeneID" id="94826932"/>
<sequence>MEKSSVIKFLADLSSFNQIRIVHTSNFSRVSLASNIDTKEQYIIKTFFYLVNTTQLQQIFTENIYKLQTYSFPSILPYRIFSFADFDNMPHPSFIFKYYKNGSLCDCYEKLNATQRFIVLIGIAEGMSYLHYNKISHSALNPGNIILDDNFYPLISGFGLSKMINSLRIPICRSIYTSPRAIKETNDSFSDDVLAFSMILFLLLTNEVPFESQITSEIIEKINRGIRPTIPDFVSSDMTKLICDCWDADPKRRPSFGQICEYFKKVNAENVDLQKISEYRRILLNQTIQIDSSITDSNRGQQIPVKITSKRNNSMNNINRNQTNNTNVPRNNSLTNINGNLNMVFQNNLSNNINSINNNLNNNISSNINSNMNNHVSHNLNSNMNNNTNYNPPVNSCLNVNENPVHTSPTKTKSKQSPKKSPKRASNSHQQKQTLKHETFSEDQLRFIRELKEITKKGKQLVNEGKTEEGLELLKKAMNSNYKGAFYAYGQYFEKGVAGISKDLQNAALHYKRACELGSNNAKVAYGRFAVKGLGGVEKNAQAAGNLFQHVAESSGKIEAYYRYGKLMVDDDKHHSKAIKFLKTAADKGHTKAANLYGENIQRDSNGNKKMLAEAAKYFKKAADGGDSTAQNNYGSCLQEGNGVPINEHEAVKYFKMSADQNNKFGLNNFGLAVQDGIGGMERNFDLARYYIKKAADMNNESAQYNYAVMIHQGLGGSQDEAEAAKYYKLSAESDYPMAMLQYGQQLIEGKFYPKDVKKGKRFLKRLVEMDCDVSQFAQSALDDIKKKSKQ</sequence>
<dbReference type="InterPro" id="IPR050767">
    <property type="entry name" value="Sel1_AlgK"/>
</dbReference>
<organism evidence="4 5">
    <name type="scientific">Tritrichomonas foetus</name>
    <dbReference type="NCBI Taxonomy" id="1144522"/>
    <lineage>
        <taxon>Eukaryota</taxon>
        <taxon>Metamonada</taxon>
        <taxon>Parabasalia</taxon>
        <taxon>Tritrichomonadida</taxon>
        <taxon>Tritrichomonadidae</taxon>
        <taxon>Tritrichomonas</taxon>
    </lineage>
</organism>
<feature type="compositionally biased region" description="Polar residues" evidence="2">
    <location>
        <begin position="424"/>
        <end position="433"/>
    </location>
</feature>
<reference evidence="4" key="1">
    <citation type="submission" date="2016-10" db="EMBL/GenBank/DDBJ databases">
        <authorList>
            <person name="Benchimol M."/>
            <person name="Almeida L.G."/>
            <person name="Vasconcelos A.T."/>
            <person name="Perreira-Neves A."/>
            <person name="Rosa I.A."/>
            <person name="Tasca T."/>
            <person name="Bogo M.R."/>
            <person name="de Souza W."/>
        </authorList>
    </citation>
    <scope>NUCLEOTIDE SEQUENCE [LARGE SCALE GENOMIC DNA]</scope>
    <source>
        <strain evidence="4">K</strain>
    </source>
</reference>
<proteinExistence type="inferred from homology"/>
<feature type="compositionally biased region" description="Basic residues" evidence="2">
    <location>
        <begin position="412"/>
        <end position="423"/>
    </location>
</feature>
<dbReference type="Gene3D" id="1.25.40.10">
    <property type="entry name" value="Tetratricopeptide repeat domain"/>
    <property type="match status" value="2"/>
</dbReference>
<evidence type="ECO:0000313" key="4">
    <source>
        <dbReference type="EMBL" id="OHT07899.1"/>
    </source>
</evidence>
<dbReference type="Gene3D" id="1.10.510.10">
    <property type="entry name" value="Transferase(Phosphotransferase) domain 1"/>
    <property type="match status" value="1"/>
</dbReference>
<feature type="compositionally biased region" description="Polar residues" evidence="2">
    <location>
        <begin position="397"/>
        <end position="406"/>
    </location>
</feature>
<evidence type="ECO:0000313" key="5">
    <source>
        <dbReference type="Proteomes" id="UP000179807"/>
    </source>
</evidence>
<dbReference type="AlphaFoldDB" id="A0A1J4K9J2"/>
<feature type="domain" description="Protein kinase" evidence="3">
    <location>
        <begin position="16"/>
        <end position="263"/>
    </location>
</feature>
<dbReference type="PROSITE" id="PS50011">
    <property type="entry name" value="PROTEIN_KINASE_DOM"/>
    <property type="match status" value="1"/>
</dbReference>
<name>A0A1J4K9J2_9EUKA</name>
<dbReference type="SMART" id="SM00671">
    <property type="entry name" value="SEL1"/>
    <property type="match status" value="8"/>
</dbReference>
<dbReference type="InterPro" id="IPR011990">
    <property type="entry name" value="TPR-like_helical_dom_sf"/>
</dbReference>
<dbReference type="EMBL" id="MLAK01000682">
    <property type="protein sequence ID" value="OHT07899.1"/>
    <property type="molecule type" value="Genomic_DNA"/>
</dbReference>
<dbReference type="PANTHER" id="PTHR11102">
    <property type="entry name" value="SEL-1-LIKE PROTEIN"/>
    <property type="match status" value="1"/>
</dbReference>
<dbReference type="VEuPathDB" id="TrichDB:TRFO_05001"/>
<protein>
    <recommendedName>
        <fullName evidence="3">Protein kinase domain-containing protein</fullName>
    </recommendedName>
</protein>
<evidence type="ECO:0000256" key="2">
    <source>
        <dbReference type="SAM" id="MobiDB-lite"/>
    </source>
</evidence>
<dbReference type="OrthoDB" id="2425131at2759"/>
<dbReference type="SUPFAM" id="SSF81901">
    <property type="entry name" value="HCP-like"/>
    <property type="match status" value="2"/>
</dbReference>